<comment type="similarity">
    <text evidence="1">Belongs to the LysR transcriptional regulatory family.</text>
</comment>
<evidence type="ECO:0000256" key="4">
    <source>
        <dbReference type="ARBA" id="ARBA00023163"/>
    </source>
</evidence>
<reference evidence="6 7" key="1">
    <citation type="journal article" date="2010" name="J. Bacteriol.">
        <title>Genome sequence of Pantoea ananatis LMG20103, the causative agent of Eucalyptus blight and dieback.</title>
        <authorList>
            <person name="De Maayer P."/>
            <person name="Chan W.Y."/>
            <person name="Venter S.N."/>
            <person name="Toth I.K."/>
            <person name="Birch P.R."/>
            <person name="Joubert F."/>
            <person name="Coutinho T.A."/>
        </authorList>
    </citation>
    <scope>NUCLEOTIDE SEQUENCE [LARGE SCALE GENOMIC DNA]</scope>
    <source>
        <strain evidence="6 7">LMG 20103</strain>
    </source>
</reference>
<dbReference type="InterPro" id="IPR036388">
    <property type="entry name" value="WH-like_DNA-bd_sf"/>
</dbReference>
<dbReference type="InterPro" id="IPR000847">
    <property type="entry name" value="LysR_HTH_N"/>
</dbReference>
<dbReference type="KEGG" id="pam:PANA_1820"/>
<dbReference type="SUPFAM" id="SSF46785">
    <property type="entry name" value="Winged helix' DNA-binding domain"/>
    <property type="match status" value="1"/>
</dbReference>
<dbReference type="eggNOG" id="COG0583">
    <property type="taxonomic scope" value="Bacteria"/>
</dbReference>
<dbReference type="InterPro" id="IPR036390">
    <property type="entry name" value="WH_DNA-bd_sf"/>
</dbReference>
<evidence type="ECO:0000313" key="7">
    <source>
        <dbReference type="Proteomes" id="UP000001702"/>
    </source>
</evidence>
<keyword evidence="3" id="KW-0238">DNA-binding</keyword>
<dbReference type="SUPFAM" id="SSF53850">
    <property type="entry name" value="Periplasmic binding protein-like II"/>
    <property type="match status" value="1"/>
</dbReference>
<protein>
    <submittedName>
        <fullName evidence="6">NahR</fullName>
    </submittedName>
</protein>
<evidence type="ECO:0000313" key="6">
    <source>
        <dbReference type="EMBL" id="ADD76987.1"/>
    </source>
</evidence>
<keyword evidence="2" id="KW-0805">Transcription regulation</keyword>
<proteinExistence type="inferred from homology"/>
<evidence type="ECO:0000256" key="2">
    <source>
        <dbReference type="ARBA" id="ARBA00023015"/>
    </source>
</evidence>
<dbReference type="PANTHER" id="PTHR30118:SF15">
    <property type="entry name" value="TRANSCRIPTIONAL REGULATORY PROTEIN"/>
    <property type="match status" value="1"/>
</dbReference>
<evidence type="ECO:0000256" key="1">
    <source>
        <dbReference type="ARBA" id="ARBA00009437"/>
    </source>
</evidence>
<dbReference type="InterPro" id="IPR050389">
    <property type="entry name" value="LysR-type_TF"/>
</dbReference>
<dbReference type="HOGENOM" id="CLU_039613_39_3_6"/>
<dbReference type="AlphaFoldDB" id="D4GE80"/>
<dbReference type="PROSITE" id="PS50931">
    <property type="entry name" value="HTH_LYSR"/>
    <property type="match status" value="1"/>
</dbReference>
<dbReference type="CDD" id="cd08460">
    <property type="entry name" value="PBP2_DntR_like_1"/>
    <property type="match status" value="1"/>
</dbReference>
<dbReference type="STRING" id="706191.PANA_1820"/>
<gene>
    <name evidence="6" type="primary">nahR</name>
    <name evidence="6" type="ordered locus">PANA_1820</name>
</gene>
<dbReference type="Proteomes" id="UP000001702">
    <property type="component" value="Chromosome"/>
</dbReference>
<evidence type="ECO:0000259" key="5">
    <source>
        <dbReference type="PROSITE" id="PS50931"/>
    </source>
</evidence>
<dbReference type="GO" id="GO:0003700">
    <property type="term" value="F:DNA-binding transcription factor activity"/>
    <property type="evidence" value="ECO:0007669"/>
    <property type="project" value="InterPro"/>
</dbReference>
<organism evidence="6 7">
    <name type="scientific">Pantoea ananatis (strain LMG 20103)</name>
    <dbReference type="NCBI Taxonomy" id="706191"/>
    <lineage>
        <taxon>Bacteria</taxon>
        <taxon>Pseudomonadati</taxon>
        <taxon>Pseudomonadota</taxon>
        <taxon>Gammaproteobacteria</taxon>
        <taxon>Enterobacterales</taxon>
        <taxon>Erwiniaceae</taxon>
        <taxon>Pantoea</taxon>
    </lineage>
</organism>
<name>D4GE80_PANAM</name>
<dbReference type="InterPro" id="IPR005119">
    <property type="entry name" value="LysR_subst-bd"/>
</dbReference>
<dbReference type="EMBL" id="CP001875">
    <property type="protein sequence ID" value="ADD76987.1"/>
    <property type="molecule type" value="Genomic_DNA"/>
</dbReference>
<dbReference type="Pfam" id="PF00126">
    <property type="entry name" value="HTH_1"/>
    <property type="match status" value="1"/>
</dbReference>
<dbReference type="Pfam" id="PF03466">
    <property type="entry name" value="LysR_substrate"/>
    <property type="match status" value="1"/>
</dbReference>
<accession>D4GE80</accession>
<sequence length="314" mass="34596">MRLMQGSDFMPDIDLNLLTALDALLTECSVTRAAKRLGLSTSAMSRTLGRLRLATGDPLLVQAGHNMVPTPYATELATRVHETTMDAFALLRPADKRLDLSTTARSIVIRANEGFIDLTAAALLNELRQTAPRLRLIFVNKSDKAPQALREGKIDLEIGVLGTDAPELKTRLLFSDHFVGICRRDHPLLDNPGVTAERYASFSHIVMSRNNARSGPVDTALDALQLRRDILMSVPTYSSAINIVCQTDLIGLVPSSALVGPNRRADLVHFDLPVATPVIKVLAIWHPRLHADPVHRWLRDTIVAVCRREQGKTK</sequence>
<dbReference type="GO" id="GO:0003677">
    <property type="term" value="F:DNA binding"/>
    <property type="evidence" value="ECO:0007669"/>
    <property type="project" value="UniProtKB-KW"/>
</dbReference>
<keyword evidence="7" id="KW-1185">Reference proteome</keyword>
<dbReference type="PANTHER" id="PTHR30118">
    <property type="entry name" value="HTH-TYPE TRANSCRIPTIONAL REGULATOR LEUO-RELATED"/>
    <property type="match status" value="1"/>
</dbReference>
<feature type="domain" description="HTH lysR-type" evidence="5">
    <location>
        <begin position="13"/>
        <end position="70"/>
    </location>
</feature>
<evidence type="ECO:0000256" key="3">
    <source>
        <dbReference type="ARBA" id="ARBA00023125"/>
    </source>
</evidence>
<dbReference type="Gene3D" id="1.10.10.10">
    <property type="entry name" value="Winged helix-like DNA-binding domain superfamily/Winged helix DNA-binding domain"/>
    <property type="match status" value="1"/>
</dbReference>
<keyword evidence="4" id="KW-0804">Transcription</keyword>
<dbReference type="Gene3D" id="3.40.190.10">
    <property type="entry name" value="Periplasmic binding protein-like II"/>
    <property type="match status" value="2"/>
</dbReference>